<sequence>MTRPVVPPPVIPPFDSSAAWANVTRLVAANADVLIAIAGVFFLLPMLAWSVFVAPPSVTAQMDEQQLAQVLQDYYTHNLPYLLPISLMQITGFITMLVGILDRRRPTVGEALRNCAARVPAYFISQILVGLFAFTLMMAVAAVLAALHVPMIVAAAAGMVAMLYPMLRTIMVGPVLGVGRTHNPLMAIRASIALTRGNVGRILAFLGLAGVLFAIVYGLTMMIVGLAAQMLLGAQSDIARLVSDAISALLYSAGYTYFVVMLAAIHGQLTRDLPRPFS</sequence>
<proteinExistence type="predicted"/>
<organism evidence="2 3">
    <name type="scientific">Novosphingobium pituita</name>
    <dbReference type="NCBI Taxonomy" id="3056842"/>
    <lineage>
        <taxon>Bacteria</taxon>
        <taxon>Pseudomonadati</taxon>
        <taxon>Pseudomonadota</taxon>
        <taxon>Alphaproteobacteria</taxon>
        <taxon>Sphingomonadales</taxon>
        <taxon>Sphingomonadaceae</taxon>
        <taxon>Novosphingobium</taxon>
    </lineage>
</organism>
<dbReference type="RefSeq" id="WP_317975076.1">
    <property type="nucleotide sequence ID" value="NZ_BTFW01000001.1"/>
</dbReference>
<feature type="transmembrane region" description="Helical" evidence="1">
    <location>
        <begin position="152"/>
        <end position="178"/>
    </location>
</feature>
<comment type="caution">
    <text evidence="2">The sequence shown here is derived from an EMBL/GenBank/DDBJ whole genome shotgun (WGS) entry which is preliminary data.</text>
</comment>
<evidence type="ECO:0000313" key="2">
    <source>
        <dbReference type="EMBL" id="GMM61389.1"/>
    </source>
</evidence>
<feature type="transmembrane region" description="Helical" evidence="1">
    <location>
        <begin position="122"/>
        <end position="146"/>
    </location>
</feature>
<keyword evidence="1" id="KW-1133">Transmembrane helix</keyword>
<protein>
    <recommendedName>
        <fullName evidence="4">Glycerophosphoryl diester phosphodiesterase membrane domain-containing protein</fullName>
    </recommendedName>
</protein>
<evidence type="ECO:0000256" key="1">
    <source>
        <dbReference type="SAM" id="Phobius"/>
    </source>
</evidence>
<feature type="transmembrane region" description="Helical" evidence="1">
    <location>
        <begin position="33"/>
        <end position="52"/>
    </location>
</feature>
<keyword evidence="3" id="KW-1185">Reference proteome</keyword>
<dbReference type="EMBL" id="BTFW01000001">
    <property type="protein sequence ID" value="GMM61389.1"/>
    <property type="molecule type" value="Genomic_DNA"/>
</dbReference>
<reference evidence="2 3" key="1">
    <citation type="submission" date="2023-06" db="EMBL/GenBank/DDBJ databases">
        <title>Draft genome sequence of Novosphingobium sp. strain IK01.</title>
        <authorList>
            <person name="Hatamoto M."/>
            <person name="Ikarashi T."/>
            <person name="Yamaguchi T."/>
        </authorList>
    </citation>
    <scope>NUCLEOTIDE SEQUENCE [LARGE SCALE GENOMIC DNA]</scope>
    <source>
        <strain evidence="2 3">IK01</strain>
    </source>
</reference>
<gene>
    <name evidence="2" type="ORF">NUTIK01_21660</name>
</gene>
<name>A0ABQ6P820_9SPHN</name>
<feature type="transmembrane region" description="Helical" evidence="1">
    <location>
        <begin position="81"/>
        <end position="101"/>
    </location>
</feature>
<dbReference type="Proteomes" id="UP001187221">
    <property type="component" value="Unassembled WGS sequence"/>
</dbReference>
<feature type="transmembrane region" description="Helical" evidence="1">
    <location>
        <begin position="248"/>
        <end position="265"/>
    </location>
</feature>
<feature type="transmembrane region" description="Helical" evidence="1">
    <location>
        <begin position="199"/>
        <end position="228"/>
    </location>
</feature>
<evidence type="ECO:0000313" key="3">
    <source>
        <dbReference type="Proteomes" id="UP001187221"/>
    </source>
</evidence>
<accession>A0ABQ6P820</accession>
<keyword evidence="1" id="KW-0472">Membrane</keyword>
<evidence type="ECO:0008006" key="4">
    <source>
        <dbReference type="Google" id="ProtNLM"/>
    </source>
</evidence>
<keyword evidence="1" id="KW-0812">Transmembrane</keyword>